<evidence type="ECO:0000256" key="1">
    <source>
        <dbReference type="ARBA" id="ARBA00003520"/>
    </source>
</evidence>
<dbReference type="InterPro" id="IPR004000">
    <property type="entry name" value="Actin"/>
</dbReference>
<dbReference type="EMBL" id="CAIIXF020000011">
    <property type="protein sequence ID" value="CAH1798890.1"/>
    <property type="molecule type" value="Genomic_DNA"/>
</dbReference>
<accession>A0A8J1TD45</accession>
<comment type="function">
    <text evidence="1">Actins are highly conserved proteins that are involved in various types of cell motility and are ubiquitously expressed in all eukaryotic cells.</text>
</comment>
<dbReference type="GO" id="GO:0005856">
    <property type="term" value="C:cytoskeleton"/>
    <property type="evidence" value="ECO:0007669"/>
    <property type="project" value="UniProtKB-SubCell"/>
</dbReference>
<dbReference type="SUPFAM" id="SSF53067">
    <property type="entry name" value="Actin-like ATPase domain"/>
    <property type="match status" value="2"/>
</dbReference>
<keyword evidence="6" id="KW-0206">Cytoskeleton</keyword>
<dbReference type="Gene3D" id="2.30.36.70">
    <property type="entry name" value="Actin, Chain A, domain 2"/>
    <property type="match status" value="1"/>
</dbReference>
<evidence type="ECO:0000256" key="8">
    <source>
        <dbReference type="ARBA" id="ARBA00074635"/>
    </source>
</evidence>
<dbReference type="Pfam" id="PF00022">
    <property type="entry name" value="Actin"/>
    <property type="match status" value="1"/>
</dbReference>
<dbReference type="CDD" id="cd10210">
    <property type="entry name" value="ASKHA_NBD_Arp6"/>
    <property type="match status" value="1"/>
</dbReference>
<evidence type="ECO:0000313" key="10">
    <source>
        <dbReference type="Proteomes" id="UP000749559"/>
    </source>
</evidence>
<dbReference type="GO" id="GO:0005634">
    <property type="term" value="C:nucleus"/>
    <property type="evidence" value="ECO:0007669"/>
    <property type="project" value="UniProtKB-SubCell"/>
</dbReference>
<name>A0A8J1TD45_OWEFU</name>
<evidence type="ECO:0000256" key="3">
    <source>
        <dbReference type="ARBA" id="ARBA00004245"/>
    </source>
</evidence>
<dbReference type="InterPro" id="IPR043129">
    <property type="entry name" value="ATPase_NBD"/>
</dbReference>
<organism evidence="9 10">
    <name type="scientific">Owenia fusiformis</name>
    <name type="common">Polychaete worm</name>
    <dbReference type="NCBI Taxonomy" id="6347"/>
    <lineage>
        <taxon>Eukaryota</taxon>
        <taxon>Metazoa</taxon>
        <taxon>Spiralia</taxon>
        <taxon>Lophotrochozoa</taxon>
        <taxon>Annelida</taxon>
        <taxon>Polychaeta</taxon>
        <taxon>Sedentaria</taxon>
        <taxon>Canalipalpata</taxon>
        <taxon>Sabellida</taxon>
        <taxon>Oweniida</taxon>
        <taxon>Oweniidae</taxon>
        <taxon>Owenia</taxon>
    </lineage>
</organism>
<protein>
    <recommendedName>
        <fullName evidence="8">Actin-related protein 6</fullName>
    </recommendedName>
</protein>
<comment type="caution">
    <text evidence="9">The sequence shown here is derived from an EMBL/GenBank/DDBJ whole genome shotgun (WGS) entry which is preliminary data.</text>
</comment>
<dbReference type="Gene3D" id="3.90.640.10">
    <property type="entry name" value="Actin, Chain A, domain 4"/>
    <property type="match status" value="1"/>
</dbReference>
<comment type="subcellular location">
    <subcellularLocation>
        <location evidence="3">Cytoplasm</location>
        <location evidence="3">Cytoskeleton</location>
    </subcellularLocation>
    <subcellularLocation>
        <location evidence="2">Nucleus</location>
    </subcellularLocation>
</comment>
<dbReference type="AlphaFoldDB" id="A0A8J1TD45"/>
<dbReference type="FunFam" id="3.90.640.10:FF:000014">
    <property type="entry name" value="Putative actin-related protein 6"/>
    <property type="match status" value="1"/>
</dbReference>
<dbReference type="OrthoDB" id="6220758at2759"/>
<evidence type="ECO:0000256" key="2">
    <source>
        <dbReference type="ARBA" id="ARBA00004123"/>
    </source>
</evidence>
<evidence type="ECO:0000256" key="7">
    <source>
        <dbReference type="ARBA" id="ARBA00023242"/>
    </source>
</evidence>
<keyword evidence="7" id="KW-0539">Nucleus</keyword>
<evidence type="ECO:0000256" key="6">
    <source>
        <dbReference type="ARBA" id="ARBA00023212"/>
    </source>
</evidence>
<keyword evidence="5" id="KW-0963">Cytoplasm</keyword>
<sequence length="397" mass="45578">MTTLVLDNGAHTVKVGYGNQAEPRVIPNCITKAKNIRSRIFIGDQLNDCKDLSGIYYILPFQKGYLVNWDVQRQVWDYMFSKDVMKVRFDETNLLITEPQFNFAAIQEGLDELFFEEYGFKSLLRTTGSHLSQHKYTKDNNDSPLCCLVVDSGYSFSHIVPYYNGKRIMKAVKRINVGGKVLTNHLKEVISYRQLMVMDETYVMNQLKEDVCYVSTQFWKDMDIAKKKGAENTVVTDYVLPDYTHIKRGFVKTQEETDGKPKGHEQIIRMCNERFAVPEVLFHPSDIGIHEMGISEAIVHCISETPEEMHPHLYGNIVLTGGNCLIPGFKERVENDVRSLAPDDYDIKIFCPENPITYTWSGGSKISKDNSSFSKLMVTRQQYEEHGPNICLEKFNL</sequence>
<reference evidence="9" key="1">
    <citation type="submission" date="2022-03" db="EMBL/GenBank/DDBJ databases">
        <authorList>
            <person name="Martin C."/>
        </authorList>
    </citation>
    <scope>NUCLEOTIDE SEQUENCE</scope>
</reference>
<evidence type="ECO:0000256" key="5">
    <source>
        <dbReference type="ARBA" id="ARBA00022490"/>
    </source>
</evidence>
<keyword evidence="10" id="KW-1185">Reference proteome</keyword>
<proteinExistence type="inferred from homology"/>
<gene>
    <name evidence="9" type="ORF">OFUS_LOCUS22968</name>
</gene>
<dbReference type="SMART" id="SM00268">
    <property type="entry name" value="ACTIN"/>
    <property type="match status" value="1"/>
</dbReference>
<dbReference type="PANTHER" id="PTHR11937">
    <property type="entry name" value="ACTIN"/>
    <property type="match status" value="1"/>
</dbReference>
<evidence type="ECO:0000313" key="9">
    <source>
        <dbReference type="EMBL" id="CAH1798890.1"/>
    </source>
</evidence>
<evidence type="ECO:0000256" key="4">
    <source>
        <dbReference type="ARBA" id="ARBA00005665"/>
    </source>
</evidence>
<dbReference type="Gene3D" id="3.30.420.40">
    <property type="match status" value="2"/>
</dbReference>
<dbReference type="Proteomes" id="UP000749559">
    <property type="component" value="Unassembled WGS sequence"/>
</dbReference>
<comment type="similarity">
    <text evidence="4">Belongs to the actin family. ARP6 subfamily.</text>
</comment>
<dbReference type="FunFam" id="2.30.36.70:FF:000003">
    <property type="entry name" value="Actin-related protein 6"/>
    <property type="match status" value="1"/>
</dbReference>